<evidence type="ECO:0000256" key="1">
    <source>
        <dbReference type="SAM" id="Phobius"/>
    </source>
</evidence>
<comment type="caution">
    <text evidence="2">The sequence shown here is derived from an EMBL/GenBank/DDBJ whole genome shotgun (WGS) entry which is preliminary data.</text>
</comment>
<evidence type="ECO:0000313" key="3">
    <source>
        <dbReference type="Proteomes" id="UP000179283"/>
    </source>
</evidence>
<dbReference type="Proteomes" id="UP000179283">
    <property type="component" value="Unassembled WGS sequence"/>
</dbReference>
<proteinExistence type="predicted"/>
<keyword evidence="1" id="KW-0812">Transmembrane</keyword>
<organism evidence="2 3">
    <name type="scientific">Candidatus Zambryskibacteria bacterium RIFCSPLOWO2_01_FULL_43_17</name>
    <dbReference type="NCBI Taxonomy" id="1802760"/>
    <lineage>
        <taxon>Bacteria</taxon>
        <taxon>Candidatus Zambryskiibacteriota</taxon>
    </lineage>
</organism>
<reference evidence="2 3" key="1">
    <citation type="journal article" date="2016" name="Nat. Commun.">
        <title>Thousands of microbial genomes shed light on interconnected biogeochemical processes in an aquifer system.</title>
        <authorList>
            <person name="Anantharaman K."/>
            <person name="Brown C.T."/>
            <person name="Hug L.A."/>
            <person name="Sharon I."/>
            <person name="Castelle C.J."/>
            <person name="Probst A.J."/>
            <person name="Thomas B.C."/>
            <person name="Singh A."/>
            <person name="Wilkins M.J."/>
            <person name="Karaoz U."/>
            <person name="Brodie E.L."/>
            <person name="Williams K.H."/>
            <person name="Hubbard S.S."/>
            <person name="Banfield J.F."/>
        </authorList>
    </citation>
    <scope>NUCLEOTIDE SEQUENCE [LARGE SCALE GENOMIC DNA]</scope>
</reference>
<feature type="transmembrane region" description="Helical" evidence="1">
    <location>
        <begin position="56"/>
        <end position="76"/>
    </location>
</feature>
<dbReference type="EMBL" id="MHWD01000024">
    <property type="protein sequence ID" value="OHB03270.1"/>
    <property type="molecule type" value="Genomic_DNA"/>
</dbReference>
<accession>A0A1G2U303</accession>
<protein>
    <submittedName>
        <fullName evidence="2">Uncharacterized protein</fullName>
    </submittedName>
</protein>
<feature type="transmembrane region" description="Helical" evidence="1">
    <location>
        <begin position="24"/>
        <end position="44"/>
    </location>
</feature>
<keyword evidence="1" id="KW-0472">Membrane</keyword>
<dbReference type="AlphaFoldDB" id="A0A1G2U303"/>
<keyword evidence="1" id="KW-1133">Transmembrane helix</keyword>
<sequence>MYDLWQENVTTGGFMTWLIESGSGPSFIVGGFVMAGLAITCLPFTKKWQTTERTIFKIVAGTGALSVLSGAILVALG</sequence>
<name>A0A1G2U303_9BACT</name>
<evidence type="ECO:0000313" key="2">
    <source>
        <dbReference type="EMBL" id="OHB03270.1"/>
    </source>
</evidence>
<gene>
    <name evidence="2" type="ORF">A2920_00130</name>
</gene>